<accession>A0A3D8TTY4</accession>
<dbReference type="AlphaFoldDB" id="A0A3D8TTY4"/>
<dbReference type="PANTHER" id="PTHR10353">
    <property type="entry name" value="GLYCOSYL HYDROLASE"/>
    <property type="match status" value="1"/>
</dbReference>
<evidence type="ECO:0000256" key="2">
    <source>
        <dbReference type="ARBA" id="ARBA00022801"/>
    </source>
</evidence>
<keyword evidence="6" id="KW-1185">Reference proteome</keyword>
<reference evidence="6" key="1">
    <citation type="submission" date="2015-04" db="EMBL/GenBank/DDBJ databases">
        <authorList>
            <person name="Schardt J."/>
            <person name="Mueller-Herbst S."/>
            <person name="Scherer S."/>
            <person name="Huptas C."/>
        </authorList>
    </citation>
    <scope>NUCLEOTIDE SEQUENCE [LARGE SCALE GENOMIC DNA]</scope>
    <source>
        <strain evidence="6">Kiel-L1</strain>
    </source>
</reference>
<dbReference type="SUPFAM" id="SSF51445">
    <property type="entry name" value="(Trans)glycosidases"/>
    <property type="match status" value="1"/>
</dbReference>
<organism evidence="5 6">
    <name type="scientific">Listeria kieliensis</name>
    <dbReference type="NCBI Taxonomy" id="1621700"/>
    <lineage>
        <taxon>Bacteria</taxon>
        <taxon>Bacillati</taxon>
        <taxon>Bacillota</taxon>
        <taxon>Bacilli</taxon>
        <taxon>Bacillales</taxon>
        <taxon>Listeriaceae</taxon>
        <taxon>Listeria</taxon>
    </lineage>
</organism>
<comment type="caution">
    <text evidence="5">The sequence shown here is derived from an EMBL/GenBank/DDBJ whole genome shotgun (WGS) entry which is preliminary data.</text>
</comment>
<dbReference type="Pfam" id="PF00232">
    <property type="entry name" value="Glyco_hydro_1"/>
    <property type="match status" value="1"/>
</dbReference>
<proteinExistence type="inferred from homology"/>
<keyword evidence="2" id="KW-0378">Hydrolase</keyword>
<dbReference type="GO" id="GO:0016052">
    <property type="term" value="P:carbohydrate catabolic process"/>
    <property type="evidence" value="ECO:0007669"/>
    <property type="project" value="TreeGrafter"/>
</dbReference>
<comment type="similarity">
    <text evidence="1 4">Belongs to the glycosyl hydrolase 1 family.</text>
</comment>
<sequence>MIVVRRNNYPYFPENFLWGGAIAANQAEGAFTADGKKANTSDVQPYLKGLSNQEIQELEKEGMTLKQVREHLNDTTHYYPKRHGIDFYHTYESDLEMLAQMGFKTFRTSIDWSRIFPNGDEKEPNELALVHYGRMIDKMISLGMEPIITMLHYETPIGITLQYGGWQNKQVIDMFARYGKILLDHFGSKVKYWIVINQINMIQVEPFLSLAICSDQFENIEEAEYQAVHNQMVASAKIKEYAKGLPYDLEIGTMVADGTAYPFSCRPDDVVLAMRHNRMQYFFTDVQFNGAYPQYALNYFAENKLAIEVTAEEKRLLKENTMDYLAISYYFSQMVDSSKNVDKPESVTPNPMLSESPWGWKIDPQGLYNTLSQYADRYQKPIIIAENGFGTYDEVENGEIHDDYRVDYLSKHIEQVGRAIYDGANVIAYCAWGPIDIVSCSSQQMSKRYGFIYVDLDDEGQGSGERIKKDSFDWYQEVITTNGEQI</sequence>
<protein>
    <submittedName>
        <fullName evidence="5">Beta-glucosidase</fullName>
    </submittedName>
</protein>
<gene>
    <name evidence="5" type="ORF">UR08_00790</name>
</gene>
<evidence type="ECO:0000256" key="4">
    <source>
        <dbReference type="RuleBase" id="RU003690"/>
    </source>
</evidence>
<dbReference type="InterPro" id="IPR001360">
    <property type="entry name" value="Glyco_hydro_1"/>
</dbReference>
<evidence type="ECO:0000313" key="6">
    <source>
        <dbReference type="Proteomes" id="UP000257055"/>
    </source>
</evidence>
<evidence type="ECO:0000313" key="5">
    <source>
        <dbReference type="EMBL" id="RDX02107.1"/>
    </source>
</evidence>
<dbReference type="GO" id="GO:0008422">
    <property type="term" value="F:beta-glucosidase activity"/>
    <property type="evidence" value="ECO:0007669"/>
    <property type="project" value="TreeGrafter"/>
</dbReference>
<dbReference type="FunFam" id="3.20.20.80:FF:000004">
    <property type="entry name" value="Beta-glucosidase 6-phospho-beta-glucosidase"/>
    <property type="match status" value="1"/>
</dbReference>
<evidence type="ECO:0000256" key="3">
    <source>
        <dbReference type="ARBA" id="ARBA00023295"/>
    </source>
</evidence>
<name>A0A3D8TTY4_9LIST</name>
<dbReference type="PANTHER" id="PTHR10353:SF122">
    <property type="entry name" value="6-PHOSPHO-BETA-GLUCOSIDASE ASCB-RELATED"/>
    <property type="match status" value="1"/>
</dbReference>
<dbReference type="PROSITE" id="PS00653">
    <property type="entry name" value="GLYCOSYL_HYDROL_F1_2"/>
    <property type="match status" value="1"/>
</dbReference>
<dbReference type="InterPro" id="IPR017853">
    <property type="entry name" value="GH"/>
</dbReference>
<dbReference type="PRINTS" id="PR00131">
    <property type="entry name" value="GLHYDRLASE1"/>
</dbReference>
<dbReference type="GO" id="GO:0005829">
    <property type="term" value="C:cytosol"/>
    <property type="evidence" value="ECO:0007669"/>
    <property type="project" value="TreeGrafter"/>
</dbReference>
<dbReference type="Gene3D" id="3.20.20.80">
    <property type="entry name" value="Glycosidases"/>
    <property type="match status" value="1"/>
</dbReference>
<dbReference type="EMBL" id="LARY01000001">
    <property type="protein sequence ID" value="RDX02107.1"/>
    <property type="molecule type" value="Genomic_DNA"/>
</dbReference>
<dbReference type="Proteomes" id="UP000257055">
    <property type="component" value="Unassembled WGS sequence"/>
</dbReference>
<dbReference type="InterPro" id="IPR033132">
    <property type="entry name" value="GH_1_N_CS"/>
</dbReference>
<keyword evidence="3" id="KW-0326">Glycosidase</keyword>
<evidence type="ECO:0000256" key="1">
    <source>
        <dbReference type="ARBA" id="ARBA00010838"/>
    </source>
</evidence>